<comment type="caution">
    <text evidence="1">The sequence shown here is derived from an EMBL/GenBank/DDBJ whole genome shotgun (WGS) entry which is preliminary data.</text>
</comment>
<sequence>MLVRVLDQDGTVRRGWGPLDANGCTPPISTPSPTDTQFVLQYALWSHFERSPEPDTFVLVYDCEQLEPCTLPRPYVGWTTAQGPMVQETSFIASADVGQEFREELLVYWASAFAESRISMGMEAHIYARVLGAADLGGGQVLACPDGYCPNGTTCETDLEASPFDHCRPKTAGTTNVGGHPTLDIAAGAVDGEKFSGAPESKFTIAHELGHVQTIWVSGSGTTMVNSNYDWCSVINGGGSNHTANSPEWQSAAIVEGFADFYAVAVYNQIESGAWFFEEDVENDTQRYQAQCQASLDKLATKGLCQQPGDATMCSDAGGSNEIDWAGALWDFTKVVGASELAAVLKLLNDAGMSGGWDPGSTSIDAYNNISQAASLRFPNNGADFNAAAQANGTNR</sequence>
<reference evidence="1 2" key="1">
    <citation type="submission" date="2018-03" db="EMBL/GenBank/DDBJ databases">
        <title>Draft Genome Sequences of the Obligatory Marine Myxobacteria Enhygromyxa salina SWB007.</title>
        <authorList>
            <person name="Poehlein A."/>
            <person name="Moghaddam J.A."/>
            <person name="Harms H."/>
            <person name="Alanjari M."/>
            <person name="Koenig G.M."/>
            <person name="Daniel R."/>
            <person name="Schaeberle T.F."/>
        </authorList>
    </citation>
    <scope>NUCLEOTIDE SEQUENCE [LARGE SCALE GENOMIC DNA]</scope>
    <source>
        <strain evidence="1 2">SWB007</strain>
    </source>
</reference>
<gene>
    <name evidence="1" type="ORF">ENSA7_01580</name>
</gene>
<dbReference type="Proteomes" id="UP000238823">
    <property type="component" value="Unassembled WGS sequence"/>
</dbReference>
<dbReference type="EMBL" id="PVNL01000003">
    <property type="protein sequence ID" value="PRQ10113.1"/>
    <property type="molecule type" value="Genomic_DNA"/>
</dbReference>
<organism evidence="1 2">
    <name type="scientific">Enhygromyxa salina</name>
    <dbReference type="NCBI Taxonomy" id="215803"/>
    <lineage>
        <taxon>Bacteria</taxon>
        <taxon>Pseudomonadati</taxon>
        <taxon>Myxococcota</taxon>
        <taxon>Polyangia</taxon>
        <taxon>Nannocystales</taxon>
        <taxon>Nannocystaceae</taxon>
        <taxon>Enhygromyxa</taxon>
    </lineage>
</organism>
<protein>
    <submittedName>
        <fullName evidence="1">Uncharacterized protein</fullName>
    </submittedName>
</protein>
<dbReference type="SUPFAM" id="SSF55486">
    <property type="entry name" value="Metalloproteases ('zincins'), catalytic domain"/>
    <property type="match status" value="1"/>
</dbReference>
<proteinExistence type="predicted"/>
<evidence type="ECO:0000313" key="1">
    <source>
        <dbReference type="EMBL" id="PRQ10113.1"/>
    </source>
</evidence>
<accession>A0A2S9YYE7</accession>
<evidence type="ECO:0000313" key="2">
    <source>
        <dbReference type="Proteomes" id="UP000238823"/>
    </source>
</evidence>
<name>A0A2S9YYE7_9BACT</name>
<dbReference type="AlphaFoldDB" id="A0A2S9YYE7"/>